<feature type="coiled-coil region" evidence="1">
    <location>
        <begin position="85"/>
        <end position="112"/>
    </location>
</feature>
<name>A0A2G5V8Z3_9PELO</name>
<keyword evidence="3" id="KW-1185">Reference proteome</keyword>
<dbReference type="EMBL" id="PDUG01000002">
    <property type="protein sequence ID" value="PIC48274.1"/>
    <property type="molecule type" value="Genomic_DNA"/>
</dbReference>
<protein>
    <submittedName>
        <fullName evidence="2">Uncharacterized protein</fullName>
    </submittedName>
</protein>
<dbReference type="Proteomes" id="UP000230233">
    <property type="component" value="Chromosome II"/>
</dbReference>
<dbReference type="OrthoDB" id="10354885at2759"/>
<dbReference type="AlphaFoldDB" id="A0A2G5V8Z3"/>
<gene>
    <name evidence="2" type="primary">Cnig_chr_II.g7312</name>
    <name evidence="2" type="ORF">B9Z55_007312</name>
</gene>
<reference evidence="3" key="1">
    <citation type="submission" date="2017-10" db="EMBL/GenBank/DDBJ databases">
        <title>Rapid genome shrinkage in a self-fertile nematode reveals novel sperm competition proteins.</title>
        <authorList>
            <person name="Yin D."/>
            <person name="Schwarz E.M."/>
            <person name="Thomas C.G."/>
            <person name="Felde R.L."/>
            <person name="Korf I.F."/>
            <person name="Cutter A.D."/>
            <person name="Schartner C.M."/>
            <person name="Ralston E.J."/>
            <person name="Meyer B.J."/>
            <person name="Haag E.S."/>
        </authorList>
    </citation>
    <scope>NUCLEOTIDE SEQUENCE [LARGE SCALE GENOMIC DNA]</scope>
    <source>
        <strain evidence="3">JU1422</strain>
    </source>
</reference>
<evidence type="ECO:0000313" key="3">
    <source>
        <dbReference type="Proteomes" id="UP000230233"/>
    </source>
</evidence>
<accession>A0A2G5V8Z3</accession>
<comment type="caution">
    <text evidence="2">The sequence shown here is derived from an EMBL/GenBank/DDBJ whole genome shotgun (WGS) entry which is preliminary data.</text>
</comment>
<organism evidence="2 3">
    <name type="scientific">Caenorhabditis nigoni</name>
    <dbReference type="NCBI Taxonomy" id="1611254"/>
    <lineage>
        <taxon>Eukaryota</taxon>
        <taxon>Metazoa</taxon>
        <taxon>Ecdysozoa</taxon>
        <taxon>Nematoda</taxon>
        <taxon>Chromadorea</taxon>
        <taxon>Rhabditida</taxon>
        <taxon>Rhabditina</taxon>
        <taxon>Rhabditomorpha</taxon>
        <taxon>Rhabditoidea</taxon>
        <taxon>Rhabditidae</taxon>
        <taxon>Peloderinae</taxon>
        <taxon>Caenorhabditis</taxon>
    </lineage>
</organism>
<evidence type="ECO:0000313" key="2">
    <source>
        <dbReference type="EMBL" id="PIC48274.1"/>
    </source>
</evidence>
<sequence>MSSNYAPLTIEALEKTLSDNQNYARENQKLKKDLIAARRQCWKCDEHISQARTNERKIAGSRIEKLKTKFEKKKEDLRLIYANDLDKKDKEIERLEKVLQRRKKQIVILQKAVLKYEGNAPARRDAHSQKDRARSYKSTAVKQYFPLPNCKLRMITSDCLFI</sequence>
<keyword evidence="1" id="KW-0175">Coiled coil</keyword>
<evidence type="ECO:0000256" key="1">
    <source>
        <dbReference type="SAM" id="Coils"/>
    </source>
</evidence>
<proteinExistence type="predicted"/>
<feature type="coiled-coil region" evidence="1">
    <location>
        <begin position="13"/>
        <end position="40"/>
    </location>
</feature>